<evidence type="ECO:0000259" key="6">
    <source>
        <dbReference type="Pfam" id="PF00590"/>
    </source>
</evidence>
<dbReference type="InterPro" id="IPR035996">
    <property type="entry name" value="4pyrrol_Methylase_sf"/>
</dbReference>
<evidence type="ECO:0000256" key="2">
    <source>
        <dbReference type="ARBA" id="ARBA00022573"/>
    </source>
</evidence>
<dbReference type="GO" id="GO:0008276">
    <property type="term" value="F:protein methyltransferase activity"/>
    <property type="evidence" value="ECO:0007669"/>
    <property type="project" value="InterPro"/>
</dbReference>
<dbReference type="InterPro" id="IPR014776">
    <property type="entry name" value="4pyrrole_Mease_sub2"/>
</dbReference>
<dbReference type="InterPro" id="IPR012818">
    <property type="entry name" value="CbiE"/>
</dbReference>
<evidence type="ECO:0000313" key="7">
    <source>
        <dbReference type="EMBL" id="RZU31876.1"/>
    </source>
</evidence>
<dbReference type="OrthoDB" id="9787825at2"/>
<dbReference type="Gene3D" id="3.40.1010.10">
    <property type="entry name" value="Cobalt-precorrin-4 Transmethylase, Domain 1"/>
    <property type="match status" value="1"/>
</dbReference>
<keyword evidence="5" id="KW-0949">S-adenosyl-L-methionine</keyword>
<feature type="domain" description="Tetrapyrrole methylase" evidence="6">
    <location>
        <begin position="13"/>
        <end position="198"/>
    </location>
</feature>
<dbReference type="CDD" id="cd02440">
    <property type="entry name" value="AdoMet_MTases"/>
    <property type="match status" value="1"/>
</dbReference>
<dbReference type="SUPFAM" id="SSF53790">
    <property type="entry name" value="Tetrapyrrole methylase"/>
    <property type="match status" value="1"/>
</dbReference>
<evidence type="ECO:0000256" key="5">
    <source>
        <dbReference type="ARBA" id="ARBA00022691"/>
    </source>
</evidence>
<dbReference type="GO" id="GO:0009236">
    <property type="term" value="P:cobalamin biosynthetic process"/>
    <property type="evidence" value="ECO:0007669"/>
    <property type="project" value="UniProtKB-UniPathway"/>
</dbReference>
<keyword evidence="2" id="KW-0169">Cobalamin biosynthesis</keyword>
<dbReference type="InterPro" id="IPR029063">
    <property type="entry name" value="SAM-dependent_MTases_sf"/>
</dbReference>
<dbReference type="AlphaFoldDB" id="A0A4V2G263"/>
<dbReference type="PIRSF" id="PIRSF036428">
    <property type="entry name" value="CobL"/>
    <property type="match status" value="1"/>
</dbReference>
<sequence>MPAPEVPTDRPTVVVGVGADGWDGLSLRARSAIAAADVLRGSARQLALVPAEVTAERVPWPSPMGPAIRALPSAHPGRRVVVLASGDPMLSGIGTSLVRLLGPEAVHVVPHPSSVTLACARLGWAVEETTVVPAVGRPVELVAPHVTPGRRLLVLGSDGRTPAAVAALLTGLGYGASRLVALAQLGGPGERLFPGTAARWPHEDPDPLVVTAVEVVADPGTVPLPAVPGLPDDAFEHDGQLTKRDVRAATLARLSPMPGRLLWDVGAGAGSIGIEWMRAHPSCRAVAVESDPARAQRIARNAVRLGVPDLAVVEGRAPGALAGLPAPDAVFVGGGATVPGVLDACWAALAPGGRLVVNAVTVESEGVLAQRHAAHGGELVRLAVAHAVPVGGFSGWKAAMPVTIWTGVKP</sequence>
<evidence type="ECO:0000313" key="8">
    <source>
        <dbReference type="Proteomes" id="UP000292507"/>
    </source>
</evidence>
<proteinExistence type="predicted"/>
<dbReference type="Gene3D" id="3.40.50.150">
    <property type="entry name" value="Vaccinia Virus protein VP39"/>
    <property type="match status" value="1"/>
</dbReference>
<dbReference type="UniPathway" id="UPA00148"/>
<gene>
    <name evidence="7" type="ORF">BKA19_1560</name>
</gene>
<dbReference type="InterPro" id="IPR000878">
    <property type="entry name" value="4pyrrol_Mease"/>
</dbReference>
<comment type="caution">
    <text evidence="7">The sequence shown here is derived from an EMBL/GenBank/DDBJ whole genome shotgun (WGS) entry which is preliminary data.</text>
</comment>
<dbReference type="NCBIfam" id="TIGR02469">
    <property type="entry name" value="CbiT"/>
    <property type="match status" value="1"/>
</dbReference>
<protein>
    <submittedName>
        <fullName evidence="7">Precorrin-6Y C5,15-methyltransferase (Decarboxylating)</fullName>
    </submittedName>
</protein>
<dbReference type="Proteomes" id="UP000292507">
    <property type="component" value="Unassembled WGS sequence"/>
</dbReference>
<dbReference type="InterPro" id="IPR050714">
    <property type="entry name" value="Cobalamin_biosynth_MTase"/>
</dbReference>
<dbReference type="InterPro" id="IPR014008">
    <property type="entry name" value="Cbl_synth_MTase_CbiT"/>
</dbReference>
<reference evidence="7 8" key="1">
    <citation type="submission" date="2019-02" db="EMBL/GenBank/DDBJ databases">
        <title>Sequencing the genomes of 1000 actinobacteria strains.</title>
        <authorList>
            <person name="Klenk H.-P."/>
        </authorList>
    </citation>
    <scope>NUCLEOTIDE SEQUENCE [LARGE SCALE GENOMIC DNA]</scope>
    <source>
        <strain evidence="7 8">DSM 44509</strain>
    </source>
</reference>
<dbReference type="PANTHER" id="PTHR43182:SF1">
    <property type="entry name" value="COBALT-PRECORRIN-7 C(5)-METHYLTRANSFERASE"/>
    <property type="match status" value="1"/>
</dbReference>
<dbReference type="PANTHER" id="PTHR43182">
    <property type="entry name" value="COBALT-PRECORRIN-6B C(15)-METHYLTRANSFERASE (DECARBOXYLATING)"/>
    <property type="match status" value="1"/>
</dbReference>
<dbReference type="GO" id="GO:0032259">
    <property type="term" value="P:methylation"/>
    <property type="evidence" value="ECO:0007669"/>
    <property type="project" value="UniProtKB-KW"/>
</dbReference>
<dbReference type="EMBL" id="SHKV01000001">
    <property type="protein sequence ID" value="RZU31876.1"/>
    <property type="molecule type" value="Genomic_DNA"/>
</dbReference>
<dbReference type="Gene3D" id="3.30.950.10">
    <property type="entry name" value="Methyltransferase, Cobalt-precorrin-4 Transmethylase, Domain 2"/>
    <property type="match status" value="1"/>
</dbReference>
<name>A0A4V2G263_9ACTN</name>
<keyword evidence="3 7" id="KW-0489">Methyltransferase</keyword>
<dbReference type="CDD" id="cd11644">
    <property type="entry name" value="Precorrin-6Y-MT"/>
    <property type="match status" value="1"/>
</dbReference>
<evidence type="ECO:0000256" key="1">
    <source>
        <dbReference type="ARBA" id="ARBA00004953"/>
    </source>
</evidence>
<dbReference type="InterPro" id="IPR006365">
    <property type="entry name" value="Cbl_synth_CobL"/>
</dbReference>
<organism evidence="7 8">
    <name type="scientific">Blastococcus saxobsidens</name>
    <dbReference type="NCBI Taxonomy" id="138336"/>
    <lineage>
        <taxon>Bacteria</taxon>
        <taxon>Bacillati</taxon>
        <taxon>Actinomycetota</taxon>
        <taxon>Actinomycetes</taxon>
        <taxon>Geodermatophilales</taxon>
        <taxon>Geodermatophilaceae</taxon>
        <taxon>Blastococcus</taxon>
    </lineage>
</organism>
<keyword evidence="8" id="KW-1185">Reference proteome</keyword>
<dbReference type="InterPro" id="IPR014777">
    <property type="entry name" value="4pyrrole_Mease_sub1"/>
</dbReference>
<dbReference type="NCBIfam" id="TIGR02467">
    <property type="entry name" value="CbiE"/>
    <property type="match status" value="1"/>
</dbReference>
<accession>A0A4V2G263</accession>
<dbReference type="Pfam" id="PF00590">
    <property type="entry name" value="TP_methylase"/>
    <property type="match status" value="1"/>
</dbReference>
<comment type="pathway">
    <text evidence="1">Cofactor biosynthesis; adenosylcobalamin biosynthesis.</text>
</comment>
<dbReference type="RefSeq" id="WP_104530501.1">
    <property type="nucleotide sequence ID" value="NZ_POQT01000058.1"/>
</dbReference>
<dbReference type="SUPFAM" id="SSF53335">
    <property type="entry name" value="S-adenosyl-L-methionine-dependent methyltransferases"/>
    <property type="match status" value="1"/>
</dbReference>
<keyword evidence="4 7" id="KW-0808">Transferase</keyword>
<evidence type="ECO:0000256" key="3">
    <source>
        <dbReference type="ARBA" id="ARBA00022603"/>
    </source>
</evidence>
<evidence type="ECO:0000256" key="4">
    <source>
        <dbReference type="ARBA" id="ARBA00022679"/>
    </source>
</evidence>